<protein>
    <submittedName>
        <fullName evidence="4">Carboxylesterase</fullName>
        <ecNumber evidence="4">3.1.1.1</ecNumber>
    </submittedName>
</protein>
<dbReference type="InterPro" id="IPR012354">
    <property type="entry name" value="Esterase_lipase"/>
</dbReference>
<keyword evidence="4" id="KW-0378">Hydrolase</keyword>
<dbReference type="PANTHER" id="PTHR11614">
    <property type="entry name" value="PHOSPHOLIPASE-RELATED"/>
    <property type="match status" value="1"/>
</dbReference>
<dbReference type="GO" id="GO:0106435">
    <property type="term" value="F:carboxylesterase activity"/>
    <property type="evidence" value="ECO:0007669"/>
    <property type="project" value="UniProtKB-EC"/>
</dbReference>
<proteinExistence type="predicted"/>
<dbReference type="Proteomes" id="UP000194154">
    <property type="component" value="Chromosome"/>
</dbReference>
<dbReference type="RefSeq" id="WP_157891015.1">
    <property type="nucleotide sequence ID" value="NZ_CBCRZA010000020.1"/>
</dbReference>
<name>A0A1W7A8A9_9STAP</name>
<dbReference type="AlphaFoldDB" id="A0A1W7A8A9"/>
<dbReference type="EC" id="3.1.1.1" evidence="4"/>
<evidence type="ECO:0000313" key="5">
    <source>
        <dbReference type="Proteomes" id="UP000194154"/>
    </source>
</evidence>
<dbReference type="KEGG" id="mcak:MCCS_01780"/>
<gene>
    <name evidence="4" type="primary">est_1</name>
    <name evidence="4" type="ORF">MCCS_01780</name>
</gene>
<feature type="domain" description="Serine aminopeptidase S33" evidence="3">
    <location>
        <begin position="16"/>
        <end position="150"/>
    </location>
</feature>
<evidence type="ECO:0000256" key="2">
    <source>
        <dbReference type="PIRSR" id="PIRSR017388-3"/>
    </source>
</evidence>
<evidence type="ECO:0000259" key="3">
    <source>
        <dbReference type="Pfam" id="PF12146"/>
    </source>
</evidence>
<evidence type="ECO:0000256" key="1">
    <source>
        <dbReference type="PIRSR" id="PIRSR017388-1"/>
    </source>
</evidence>
<reference evidence="4 5" key="1">
    <citation type="journal article" date="2017" name="Int. J. Syst. Evol. Microbiol.">
        <title>Macrococcus canis sp. nov., a skin bacterium associated with infections in dogs.</title>
        <authorList>
            <person name="Gobeli Brawand S."/>
            <person name="Cotting K."/>
            <person name="Gomez-Sanz E."/>
            <person name="Collaud A."/>
            <person name="Thomann A."/>
            <person name="Brodard I."/>
            <person name="Rodriguez-Campos S."/>
            <person name="Strauss C."/>
            <person name="Perreten V."/>
        </authorList>
    </citation>
    <scope>NUCLEOTIDE SEQUENCE [LARGE SCALE GENOMIC DNA]</scope>
    <source>
        <strain evidence="4 5">KM45013</strain>
    </source>
</reference>
<dbReference type="InterPro" id="IPR051044">
    <property type="entry name" value="MAG_DAG_Lipase"/>
</dbReference>
<dbReference type="PIRSF" id="PIRSF017388">
    <property type="entry name" value="Esterase_lipase"/>
    <property type="match status" value="1"/>
</dbReference>
<sequence>MIKVKAPQTIYFQGNDHAVLLLHSFTGTTRDMKLLADALAAADFSYTIPAYPGHGQSIETFVQHSVNDWWKVVEEAYLKLLAQGFRKISVIGVSLGGLFTLKLAEQFNFHKAIIMSTPMHKEAVNLEERLKRYAENTQKIFSENKLSENNINNLIKNYYGTPLFIQMIDEIMTHLSDIQTPISILYGGRDDILYQESAEFIYRNIHSKKDILEFSEAGHLMPRGRAQEDVIRYIIGQLT</sequence>
<dbReference type="STRING" id="1855823.MCCS_01780"/>
<dbReference type="EMBL" id="CP021059">
    <property type="protein sequence ID" value="ARQ05849.1"/>
    <property type="molecule type" value="Genomic_DNA"/>
</dbReference>
<evidence type="ECO:0000313" key="4">
    <source>
        <dbReference type="EMBL" id="ARQ05849.1"/>
    </source>
</evidence>
<dbReference type="Gene3D" id="3.40.50.1820">
    <property type="entry name" value="alpha/beta hydrolase"/>
    <property type="match status" value="1"/>
</dbReference>
<dbReference type="GeneID" id="35294334"/>
<feature type="active site" description="Nucleophile" evidence="1">
    <location>
        <position position="94"/>
    </location>
</feature>
<feature type="active site" description="Charge relay system" evidence="1">
    <location>
        <position position="219"/>
    </location>
</feature>
<accession>A0A1W7A8A9</accession>
<dbReference type="SUPFAM" id="SSF53474">
    <property type="entry name" value="alpha/beta-Hydrolases"/>
    <property type="match status" value="1"/>
</dbReference>
<dbReference type="OrthoDB" id="9800213at2"/>
<dbReference type="InterPro" id="IPR022742">
    <property type="entry name" value="Hydrolase_4"/>
</dbReference>
<keyword evidence="5" id="KW-1185">Reference proteome</keyword>
<feature type="site" description="Important for substrate specificity" evidence="2">
    <location>
        <position position="140"/>
    </location>
</feature>
<dbReference type="InterPro" id="IPR029058">
    <property type="entry name" value="AB_hydrolase_fold"/>
</dbReference>
<feature type="active site" description="Charge relay system" evidence="1">
    <location>
        <position position="190"/>
    </location>
</feature>
<dbReference type="Pfam" id="PF12146">
    <property type="entry name" value="Hydrolase_4"/>
    <property type="match status" value="1"/>
</dbReference>
<organism evidence="4 5">
    <name type="scientific">Macrococcoides canis</name>
    <dbReference type="NCBI Taxonomy" id="1855823"/>
    <lineage>
        <taxon>Bacteria</taxon>
        <taxon>Bacillati</taxon>
        <taxon>Bacillota</taxon>
        <taxon>Bacilli</taxon>
        <taxon>Bacillales</taxon>
        <taxon>Staphylococcaceae</taxon>
        <taxon>Macrococcoides</taxon>
    </lineage>
</organism>